<evidence type="ECO:0000259" key="4">
    <source>
        <dbReference type="PROSITE" id="PS51077"/>
    </source>
</evidence>
<keyword evidence="2" id="KW-0238">DNA-binding</keyword>
<dbReference type="PROSITE" id="PS51078">
    <property type="entry name" value="ICLR_ED"/>
    <property type="match status" value="1"/>
</dbReference>
<evidence type="ECO:0000313" key="6">
    <source>
        <dbReference type="EMBL" id="MFC6763782.1"/>
    </source>
</evidence>
<dbReference type="InterPro" id="IPR029016">
    <property type="entry name" value="GAF-like_dom_sf"/>
</dbReference>
<protein>
    <submittedName>
        <fullName evidence="6">IclR family transcriptional regulator</fullName>
    </submittedName>
</protein>
<reference evidence="6 7" key="1">
    <citation type="journal article" date="2019" name="Int. J. Syst. Evol. Microbiol.">
        <title>The Global Catalogue of Microorganisms (GCM) 10K type strain sequencing project: providing services to taxonomists for standard genome sequencing and annotation.</title>
        <authorList>
            <consortium name="The Broad Institute Genomics Platform"/>
            <consortium name="The Broad Institute Genome Sequencing Center for Infectious Disease"/>
            <person name="Wu L."/>
            <person name="Ma J."/>
        </authorList>
    </citation>
    <scope>NUCLEOTIDE SEQUENCE [LARGE SCALE GENOMIC DNA]</scope>
    <source>
        <strain evidence="6 7">LMG 29247</strain>
    </source>
</reference>
<dbReference type="SMART" id="SM00346">
    <property type="entry name" value="HTH_ICLR"/>
    <property type="match status" value="1"/>
</dbReference>
<feature type="domain" description="HTH iclR-type" evidence="4">
    <location>
        <begin position="8"/>
        <end position="67"/>
    </location>
</feature>
<dbReference type="EMBL" id="JBHSWV010000022">
    <property type="protein sequence ID" value="MFC6763782.1"/>
    <property type="molecule type" value="Genomic_DNA"/>
</dbReference>
<dbReference type="Pfam" id="PF09339">
    <property type="entry name" value="HTH_IclR"/>
    <property type="match status" value="1"/>
</dbReference>
<dbReference type="Pfam" id="PF01614">
    <property type="entry name" value="IclR_C"/>
    <property type="match status" value="1"/>
</dbReference>
<name>A0ABD5SJM1_9EURY</name>
<dbReference type="InterPro" id="IPR036390">
    <property type="entry name" value="WH_DNA-bd_sf"/>
</dbReference>
<dbReference type="InterPro" id="IPR014757">
    <property type="entry name" value="Tscrpt_reg_IclR_C"/>
</dbReference>
<dbReference type="AlphaFoldDB" id="A0ABD5SJM1"/>
<comment type="caution">
    <text evidence="6">The sequence shown here is derived from an EMBL/GenBank/DDBJ whole genome shotgun (WGS) entry which is preliminary data.</text>
</comment>
<evidence type="ECO:0000256" key="2">
    <source>
        <dbReference type="ARBA" id="ARBA00023125"/>
    </source>
</evidence>
<dbReference type="PROSITE" id="PS51077">
    <property type="entry name" value="HTH_ICLR"/>
    <property type="match status" value="1"/>
</dbReference>
<dbReference type="InterPro" id="IPR005471">
    <property type="entry name" value="Tscrpt_reg_IclR_N"/>
</dbReference>
<dbReference type="Gene3D" id="3.30.450.40">
    <property type="match status" value="1"/>
</dbReference>
<dbReference type="Gene3D" id="1.10.10.10">
    <property type="entry name" value="Winged helix-like DNA-binding domain superfamily/Winged helix DNA-binding domain"/>
    <property type="match status" value="1"/>
</dbReference>
<dbReference type="GO" id="GO:0003677">
    <property type="term" value="F:DNA binding"/>
    <property type="evidence" value="ECO:0007669"/>
    <property type="project" value="UniProtKB-KW"/>
</dbReference>
<keyword evidence="3" id="KW-0804">Transcription</keyword>
<dbReference type="GO" id="GO:0006355">
    <property type="term" value="P:regulation of DNA-templated transcription"/>
    <property type="evidence" value="ECO:0007669"/>
    <property type="project" value="UniProtKB-ARBA"/>
</dbReference>
<feature type="domain" description="IclR-ED" evidence="5">
    <location>
        <begin position="68"/>
        <end position="251"/>
    </location>
</feature>
<organism evidence="6 7">
    <name type="scientific">Natrinema soli</name>
    <dbReference type="NCBI Taxonomy" id="1930624"/>
    <lineage>
        <taxon>Archaea</taxon>
        <taxon>Methanobacteriati</taxon>
        <taxon>Methanobacteriota</taxon>
        <taxon>Stenosarchaea group</taxon>
        <taxon>Halobacteria</taxon>
        <taxon>Halobacteriales</taxon>
        <taxon>Natrialbaceae</taxon>
        <taxon>Natrinema</taxon>
    </lineage>
</organism>
<evidence type="ECO:0000313" key="7">
    <source>
        <dbReference type="Proteomes" id="UP001596383"/>
    </source>
</evidence>
<dbReference type="InterPro" id="IPR050707">
    <property type="entry name" value="HTH_MetabolicPath_Reg"/>
</dbReference>
<evidence type="ECO:0000259" key="5">
    <source>
        <dbReference type="PROSITE" id="PS51078"/>
    </source>
</evidence>
<dbReference type="PANTHER" id="PTHR30136">
    <property type="entry name" value="HELIX-TURN-HELIX TRANSCRIPTIONAL REGULATOR, ICLR FAMILY"/>
    <property type="match status" value="1"/>
</dbReference>
<dbReference type="SUPFAM" id="SSF46785">
    <property type="entry name" value="Winged helix' DNA-binding domain"/>
    <property type="match status" value="1"/>
</dbReference>
<proteinExistence type="predicted"/>
<keyword evidence="1" id="KW-0805">Transcription regulation</keyword>
<keyword evidence="7" id="KW-1185">Reference proteome</keyword>
<evidence type="ECO:0000256" key="1">
    <source>
        <dbReference type="ARBA" id="ARBA00023015"/>
    </source>
</evidence>
<evidence type="ECO:0000256" key="3">
    <source>
        <dbReference type="ARBA" id="ARBA00023163"/>
    </source>
</evidence>
<gene>
    <name evidence="6" type="ORF">ACFQE6_01470</name>
</gene>
<accession>A0ABD5SJM1</accession>
<dbReference type="RefSeq" id="WP_273736882.1">
    <property type="nucleotide sequence ID" value="NZ_JAQIVI010000022.1"/>
</dbReference>
<dbReference type="PANTHER" id="PTHR30136:SF35">
    <property type="entry name" value="HTH-TYPE TRANSCRIPTIONAL REGULATOR RV1719"/>
    <property type="match status" value="1"/>
</dbReference>
<dbReference type="InterPro" id="IPR036388">
    <property type="entry name" value="WH-like_DNA-bd_sf"/>
</dbReference>
<dbReference type="SUPFAM" id="SSF55781">
    <property type="entry name" value="GAF domain-like"/>
    <property type="match status" value="1"/>
</dbReference>
<dbReference type="Proteomes" id="UP001596383">
    <property type="component" value="Unassembled WGS sequence"/>
</dbReference>
<sequence>MNDSNHQLATVRRTFEILELLWENDSLGVTELADHLDTHRSTVHAYLRTLEATGFVINVDGRYRLGFRFLEFGGRVKYRNRLFRASQTELTHLADDTGFTAVLTIEENGELVIAHIEDGQRSLQLGLYTGMRNPLHANASGKAILAYSSTEEIDQFFATRTLEAPTEHTKTDPDAIRDELAAIRETGYACDWDEQVIGMGLLGAPIIVAGSVLGAIGLVCPTNQVTDEDQRSDLAKRVKQSADIISVNYQYG</sequence>